<organism evidence="2 3">
    <name type="scientific">Draconibacterium halophilum</name>
    <dbReference type="NCBI Taxonomy" id="2706887"/>
    <lineage>
        <taxon>Bacteria</taxon>
        <taxon>Pseudomonadati</taxon>
        <taxon>Bacteroidota</taxon>
        <taxon>Bacteroidia</taxon>
        <taxon>Marinilabiliales</taxon>
        <taxon>Prolixibacteraceae</taxon>
        <taxon>Draconibacterium</taxon>
    </lineage>
</organism>
<evidence type="ECO:0000313" key="2">
    <source>
        <dbReference type="EMBL" id="QIA06377.1"/>
    </source>
</evidence>
<dbReference type="PROSITE" id="PS50835">
    <property type="entry name" value="IG_LIKE"/>
    <property type="match status" value="1"/>
</dbReference>
<accession>A0A6C0R8J3</accession>
<dbReference type="KEGG" id="drc:G0Q07_00910"/>
<dbReference type="Proteomes" id="UP000474630">
    <property type="component" value="Chromosome"/>
</dbReference>
<feature type="domain" description="Ig-like" evidence="1">
    <location>
        <begin position="439"/>
        <end position="533"/>
    </location>
</feature>
<keyword evidence="3" id="KW-1185">Reference proteome</keyword>
<dbReference type="Gene3D" id="2.60.40.10">
    <property type="entry name" value="Immunoglobulins"/>
    <property type="match status" value="1"/>
</dbReference>
<dbReference type="InterPro" id="IPR044023">
    <property type="entry name" value="Ig_7"/>
</dbReference>
<reference evidence="2 3" key="1">
    <citation type="submission" date="2020-02" db="EMBL/GenBank/DDBJ databases">
        <title>Genome sequencing for Draconibacterium sp. strain M1.</title>
        <authorList>
            <person name="Park S.-J."/>
        </authorList>
    </citation>
    <scope>NUCLEOTIDE SEQUENCE [LARGE SCALE GENOMIC DNA]</scope>
    <source>
        <strain evidence="2 3">M1</strain>
    </source>
</reference>
<dbReference type="InterPro" id="IPR013783">
    <property type="entry name" value="Ig-like_fold"/>
</dbReference>
<evidence type="ECO:0000313" key="3">
    <source>
        <dbReference type="Proteomes" id="UP000474630"/>
    </source>
</evidence>
<proteinExistence type="predicted"/>
<dbReference type="Pfam" id="PF19081">
    <property type="entry name" value="Ig_7"/>
    <property type="match status" value="1"/>
</dbReference>
<dbReference type="AlphaFoldDB" id="A0A6C0R8J3"/>
<dbReference type="InterPro" id="IPR007110">
    <property type="entry name" value="Ig-like_dom"/>
</dbReference>
<gene>
    <name evidence="2" type="ORF">G0Q07_00910</name>
</gene>
<name>A0A6C0R8J3_9BACT</name>
<sequence length="548" mass="57137">MNILDLLGTGYRSALIFLLFIFFLLQCFGSSAQSKTVVEGDTIIATNKTLVVAENDTLIITGTLELKNDAVLTIKTNAVCIIYGNLIVKNKVNLSIGAHLIVGGNLDAPSGSGKVDVEVAPSAAFYILGTVSDNSDDFNCGNTSSYDPPGDTNCNYGDIISLEDNENDSTGIYDLFVSGDGNKGVTPVYSELCQGDAAVISALYQEVGTTYQWCDSSGVNISGETGYTFTTDQPGEYFVKITNGGETFDSHRAKVVVGSLPSIYSAWNNDGGIICLGGTANIGASATHNINWYVGNCSSGVLVGTGSQLSVGPDTTTTYFARAYNPLTGCESANCMSVTVTVKQPPTITLGVMPEIETEIGTASIPYSSTTGNPTNYTIDFDASAEAAGFSDQIDYALTAHSLAVYIPNGGEGIATGTYNGVLAVKIFTPVECESIAYPVSITIAEANTIASVSITVSNTTICQGEEVTFTATPLNGGSSPSFQWQIDSENVSGVNSATFVISSLNNAQEISCVMTSNLSGVSNNPATSNTITMIVNPLPATGEIIPD</sequence>
<evidence type="ECO:0000259" key="1">
    <source>
        <dbReference type="PROSITE" id="PS50835"/>
    </source>
</evidence>
<protein>
    <recommendedName>
        <fullName evidence="1">Ig-like domain-containing protein</fullName>
    </recommendedName>
</protein>
<dbReference type="RefSeq" id="WP_163344310.1">
    <property type="nucleotide sequence ID" value="NZ_CP048409.1"/>
</dbReference>
<dbReference type="EMBL" id="CP048409">
    <property type="protein sequence ID" value="QIA06377.1"/>
    <property type="molecule type" value="Genomic_DNA"/>
</dbReference>